<evidence type="ECO:0000313" key="1">
    <source>
        <dbReference type="EMBL" id="KKK68266.1"/>
    </source>
</evidence>
<gene>
    <name evidence="1" type="ORF">LCGC14_2945780</name>
</gene>
<dbReference type="InterPro" id="IPR011044">
    <property type="entry name" value="Quino_amine_DH_bsu"/>
</dbReference>
<protein>
    <submittedName>
        <fullName evidence="1">Uncharacterized protein</fullName>
    </submittedName>
</protein>
<accession>A0A0F9A7V6</accession>
<reference evidence="1" key="1">
    <citation type="journal article" date="2015" name="Nature">
        <title>Complex archaea that bridge the gap between prokaryotes and eukaryotes.</title>
        <authorList>
            <person name="Spang A."/>
            <person name="Saw J.H."/>
            <person name="Jorgensen S.L."/>
            <person name="Zaremba-Niedzwiedzka K."/>
            <person name="Martijn J."/>
            <person name="Lind A.E."/>
            <person name="van Eijk R."/>
            <person name="Schleper C."/>
            <person name="Guy L."/>
            <person name="Ettema T.J."/>
        </authorList>
    </citation>
    <scope>NUCLEOTIDE SEQUENCE</scope>
</reference>
<sequence>MLINGGFKIEYGRDIIRNLAPYKDDYLIFGCASSVWIMFGDPRTGGALRELSLTTGIFGANSYCWDNNNQFYFWGNNGLYRTTIPGNPQCISQFKLPRIVKDEAASPSTHRITLLYDRDRHGIIVAITVLATGANSNYWYDLNILDEQEIGGFFPESYATDCAIYSGVYYDSNTPSLKGLLLGNTDGYIRIFDDTVKNDVVGQTSNAVDSYVCLGPIPMSGVLQREGTLAGIDLTVAGGGVGGSQSDSDDVDFKVYTARTSEQVLERLSANTNPNFAGTFAGPGNVRGTT</sequence>
<proteinExistence type="predicted"/>
<dbReference type="SUPFAM" id="SSF50969">
    <property type="entry name" value="YVTN repeat-like/Quinoprotein amine dehydrogenase"/>
    <property type="match status" value="1"/>
</dbReference>
<feature type="non-terminal residue" evidence="1">
    <location>
        <position position="290"/>
    </location>
</feature>
<dbReference type="EMBL" id="LAZR01059217">
    <property type="protein sequence ID" value="KKK68266.1"/>
    <property type="molecule type" value="Genomic_DNA"/>
</dbReference>
<name>A0A0F9A7V6_9ZZZZ</name>
<dbReference type="AlphaFoldDB" id="A0A0F9A7V6"/>
<comment type="caution">
    <text evidence="1">The sequence shown here is derived from an EMBL/GenBank/DDBJ whole genome shotgun (WGS) entry which is preliminary data.</text>
</comment>
<organism evidence="1">
    <name type="scientific">marine sediment metagenome</name>
    <dbReference type="NCBI Taxonomy" id="412755"/>
    <lineage>
        <taxon>unclassified sequences</taxon>
        <taxon>metagenomes</taxon>
        <taxon>ecological metagenomes</taxon>
    </lineage>
</organism>